<dbReference type="InParanoid" id="A0A286UK96"/>
<keyword evidence="2" id="KW-1185">Reference proteome</keyword>
<reference evidence="1 2" key="1">
    <citation type="journal article" date="2017" name="Mol. Ecol.">
        <title>Comparative and population genomic landscape of Phellinus noxius: A hypervariable fungus causing root rot in trees.</title>
        <authorList>
            <person name="Chung C.L."/>
            <person name="Lee T.J."/>
            <person name="Akiba M."/>
            <person name="Lee H.H."/>
            <person name="Kuo T.H."/>
            <person name="Liu D."/>
            <person name="Ke H.M."/>
            <person name="Yokoi T."/>
            <person name="Roa M.B."/>
            <person name="Lu M.J."/>
            <person name="Chang Y.Y."/>
            <person name="Ann P.J."/>
            <person name="Tsai J.N."/>
            <person name="Chen C.Y."/>
            <person name="Tzean S.S."/>
            <person name="Ota Y."/>
            <person name="Hattori T."/>
            <person name="Sahashi N."/>
            <person name="Liou R.F."/>
            <person name="Kikuchi T."/>
            <person name="Tsai I.J."/>
        </authorList>
    </citation>
    <scope>NUCLEOTIDE SEQUENCE [LARGE SCALE GENOMIC DNA]</scope>
    <source>
        <strain evidence="1 2">FFPRI411160</strain>
    </source>
</reference>
<name>A0A286UK96_9AGAM</name>
<organism evidence="1 2">
    <name type="scientific">Pyrrhoderma noxium</name>
    <dbReference type="NCBI Taxonomy" id="2282107"/>
    <lineage>
        <taxon>Eukaryota</taxon>
        <taxon>Fungi</taxon>
        <taxon>Dikarya</taxon>
        <taxon>Basidiomycota</taxon>
        <taxon>Agaricomycotina</taxon>
        <taxon>Agaricomycetes</taxon>
        <taxon>Hymenochaetales</taxon>
        <taxon>Hymenochaetaceae</taxon>
        <taxon>Pyrrhoderma</taxon>
    </lineage>
</organism>
<comment type="caution">
    <text evidence="1">The sequence shown here is derived from an EMBL/GenBank/DDBJ whole genome shotgun (WGS) entry which is preliminary data.</text>
</comment>
<dbReference type="Proteomes" id="UP000217199">
    <property type="component" value="Unassembled WGS sequence"/>
</dbReference>
<accession>A0A286UK96</accession>
<evidence type="ECO:0000313" key="1">
    <source>
        <dbReference type="EMBL" id="PAV20027.1"/>
    </source>
</evidence>
<evidence type="ECO:0000313" key="2">
    <source>
        <dbReference type="Proteomes" id="UP000217199"/>
    </source>
</evidence>
<proteinExistence type="predicted"/>
<protein>
    <submittedName>
        <fullName evidence="1">Uncharacterized protein</fullName>
    </submittedName>
</protein>
<sequence length="137" mass="15464">MSKCESLPAPIANVIRSKCDVERKGFLRLSFSSYILLIAVASSTKGCIELETETLNFVQLPTRKRHPSPAFQINSLVMFWFWSGSVSSKKKIFKGACWPEAEVRGSIWTLSLHSKIVGIIQRFERLGFKFLLGEVIP</sequence>
<dbReference type="AlphaFoldDB" id="A0A286UK96"/>
<gene>
    <name evidence="1" type="ORF">PNOK_0496100</name>
</gene>
<dbReference type="EMBL" id="NBII01000004">
    <property type="protein sequence ID" value="PAV20027.1"/>
    <property type="molecule type" value="Genomic_DNA"/>
</dbReference>